<dbReference type="SUPFAM" id="SSF56672">
    <property type="entry name" value="DNA/RNA polymerases"/>
    <property type="match status" value="1"/>
</dbReference>
<dbReference type="AlphaFoldDB" id="A0A5A7VE45"/>
<feature type="domain" description="Reverse transcriptase/retrotransposon-derived protein RNase H-like" evidence="3">
    <location>
        <begin position="228"/>
        <end position="285"/>
    </location>
</feature>
<reference evidence="7 8" key="1">
    <citation type="submission" date="2019-08" db="EMBL/GenBank/DDBJ databases">
        <title>Draft genome sequences of two oriental melons (Cucumis melo L. var makuwa).</title>
        <authorList>
            <person name="Kwon S.-Y."/>
        </authorList>
    </citation>
    <scope>NUCLEOTIDE SEQUENCE [LARGE SCALE GENOMIC DNA]</scope>
    <source>
        <strain evidence="8">cv. Chang Bougi</strain>
        <strain evidence="7">cv. SW 3</strain>
        <tissue evidence="5">Leaf</tissue>
    </source>
</reference>
<dbReference type="InterPro" id="IPR056924">
    <property type="entry name" value="SH3_Tf2-1"/>
</dbReference>
<feature type="domain" description="Tf2-1-like SH3-like" evidence="4">
    <location>
        <begin position="492"/>
        <end position="557"/>
    </location>
</feature>
<dbReference type="InterPro" id="IPR043128">
    <property type="entry name" value="Rev_trsase/Diguanyl_cyclase"/>
</dbReference>
<gene>
    <name evidence="6" type="ORF">E5676_scaffold344G00130</name>
    <name evidence="5" type="ORF">E6C27_scaffold62G00450</name>
</gene>
<feature type="domain" description="Reverse transcriptase" evidence="2">
    <location>
        <begin position="72"/>
        <end position="186"/>
    </location>
</feature>
<evidence type="ECO:0000256" key="1">
    <source>
        <dbReference type="SAM" id="MobiDB-lite"/>
    </source>
</evidence>
<dbReference type="OrthoDB" id="784813at2759"/>
<dbReference type="Gene3D" id="3.30.70.270">
    <property type="match status" value="1"/>
</dbReference>
<dbReference type="Pfam" id="PF17919">
    <property type="entry name" value="RT_RNaseH_2"/>
    <property type="match status" value="1"/>
</dbReference>
<dbReference type="InterPro" id="IPR000477">
    <property type="entry name" value="RT_dom"/>
</dbReference>
<name>A0A5A7VE45_CUCMM</name>
<feature type="region of interest" description="Disordered" evidence="1">
    <location>
        <begin position="713"/>
        <end position="741"/>
    </location>
</feature>
<dbReference type="InterPro" id="IPR043502">
    <property type="entry name" value="DNA/RNA_pol_sf"/>
</dbReference>
<dbReference type="Gene3D" id="3.30.420.10">
    <property type="entry name" value="Ribonuclease H-like superfamily/Ribonuclease H"/>
    <property type="match status" value="1"/>
</dbReference>
<evidence type="ECO:0000313" key="7">
    <source>
        <dbReference type="Proteomes" id="UP000321393"/>
    </source>
</evidence>
<comment type="caution">
    <text evidence="5">The sequence shown here is derived from an EMBL/GenBank/DDBJ whole genome shotgun (WGS) entry which is preliminary data.</text>
</comment>
<organism evidence="5 7">
    <name type="scientific">Cucumis melo var. makuwa</name>
    <name type="common">Oriental melon</name>
    <dbReference type="NCBI Taxonomy" id="1194695"/>
    <lineage>
        <taxon>Eukaryota</taxon>
        <taxon>Viridiplantae</taxon>
        <taxon>Streptophyta</taxon>
        <taxon>Embryophyta</taxon>
        <taxon>Tracheophyta</taxon>
        <taxon>Spermatophyta</taxon>
        <taxon>Magnoliopsida</taxon>
        <taxon>eudicotyledons</taxon>
        <taxon>Gunneridae</taxon>
        <taxon>Pentapetalae</taxon>
        <taxon>rosids</taxon>
        <taxon>fabids</taxon>
        <taxon>Cucurbitales</taxon>
        <taxon>Cucurbitaceae</taxon>
        <taxon>Benincaseae</taxon>
        <taxon>Cucumis</taxon>
    </lineage>
</organism>
<evidence type="ECO:0000313" key="5">
    <source>
        <dbReference type="EMBL" id="KAA0065968.1"/>
    </source>
</evidence>
<dbReference type="InterPro" id="IPR012337">
    <property type="entry name" value="RNaseH-like_sf"/>
</dbReference>
<dbReference type="Gene3D" id="1.10.340.70">
    <property type="match status" value="1"/>
</dbReference>
<sequence length="741" mass="83807">MNTRELEVSLSFESVVREYLDVFPDELLGLPPPTEIDFAIELEPCIASISRAPYRMAIAELKKLKGAPVLFVKKKDGLMHLCIDYKESNKVTVKNCYPLPRIDDLFDQLQGAIVFSMIDLRSSYHQLRIKDSDINKTAFRSRYRHYEFIVMSFGLTNVPGVFMNLMNRVFKDFLDTFVIVFINDILKVSFLGHVVSNEGVPVDPAKIEAVTSWPRPSTVSKVHSFLGLPVLTVLDGFRSFVIYSDASKKGLSCVWMQQGKVVAYASRQLKSHEQNYPAHDLELAVLHLSPKAPLLRDFERVEIAVSVGEVTSQLAQLSVQPTLRQRIIVAQLNDPYLVDVAWQKQGSTKMYQDLKRVYWWQNMKREVADFVSRDARFASKFWKRLHLALGTRLDFSTAFHPQTDDQTERLNQILEDIYQATIGMALFEALYGRCCRSPICWSEVGEQRMLGPKLFQTTNAAIQKIRDHMLTTQSREKNYADERRKDLEFDVGDMVFLKIAPMKSVIRFEKKGKLSPHFVGPFEILEHIGPVAYRLALPLAFSAVHDVFHVFMLRKYVADPTHVVDFEPLQINENLSYEEQPVEILAKEVKVLRNKGIAMVKNFRGRKFLKGGKIVTPQITVSVPEPTVVLSATFFFISHSIARPTRVNFICMLAYPSSSVFESSPPSSLVPAASCHPLCSNTVVKLSSADDRRTPDPCCTPAGPSCTFAKPNPRVASSLPVRASSSREPRVARASFSRAAP</sequence>
<dbReference type="InterPro" id="IPR036397">
    <property type="entry name" value="RNaseH_sf"/>
</dbReference>
<dbReference type="CDD" id="cd01647">
    <property type="entry name" value="RT_LTR"/>
    <property type="match status" value="1"/>
</dbReference>
<proteinExistence type="predicted"/>
<evidence type="ECO:0000313" key="6">
    <source>
        <dbReference type="EMBL" id="TYK30261.1"/>
    </source>
</evidence>
<dbReference type="Pfam" id="PF24626">
    <property type="entry name" value="SH3_Tf2-1"/>
    <property type="match status" value="1"/>
</dbReference>
<dbReference type="GO" id="GO:0003676">
    <property type="term" value="F:nucleic acid binding"/>
    <property type="evidence" value="ECO:0007669"/>
    <property type="project" value="InterPro"/>
</dbReference>
<dbReference type="Pfam" id="PF00078">
    <property type="entry name" value="RVT_1"/>
    <property type="match status" value="1"/>
</dbReference>
<dbReference type="EMBL" id="SSTD01000679">
    <property type="protein sequence ID" value="TYK30261.1"/>
    <property type="molecule type" value="Genomic_DNA"/>
</dbReference>
<dbReference type="PANTHER" id="PTHR24559:SF444">
    <property type="entry name" value="REVERSE TRANSCRIPTASE DOMAIN-CONTAINING PROTEIN"/>
    <property type="match status" value="1"/>
</dbReference>
<dbReference type="EMBL" id="SSTE01000977">
    <property type="protein sequence ID" value="KAA0065968.1"/>
    <property type="molecule type" value="Genomic_DNA"/>
</dbReference>
<evidence type="ECO:0000259" key="4">
    <source>
        <dbReference type="Pfam" id="PF24626"/>
    </source>
</evidence>
<protein>
    <submittedName>
        <fullName evidence="5">Pol protein</fullName>
    </submittedName>
</protein>
<evidence type="ECO:0000259" key="3">
    <source>
        <dbReference type="Pfam" id="PF17919"/>
    </source>
</evidence>
<evidence type="ECO:0000313" key="8">
    <source>
        <dbReference type="Proteomes" id="UP000321947"/>
    </source>
</evidence>
<accession>A0A5A7VE45</accession>
<evidence type="ECO:0000259" key="2">
    <source>
        <dbReference type="Pfam" id="PF00078"/>
    </source>
</evidence>
<dbReference type="InterPro" id="IPR041577">
    <property type="entry name" value="RT_RNaseH_2"/>
</dbReference>
<dbReference type="PANTHER" id="PTHR24559">
    <property type="entry name" value="TRANSPOSON TY3-I GAG-POL POLYPROTEIN"/>
    <property type="match status" value="1"/>
</dbReference>
<dbReference type="Proteomes" id="UP000321947">
    <property type="component" value="Unassembled WGS sequence"/>
</dbReference>
<dbReference type="SUPFAM" id="SSF53098">
    <property type="entry name" value="Ribonuclease H-like"/>
    <property type="match status" value="1"/>
</dbReference>
<dbReference type="Gene3D" id="3.10.10.10">
    <property type="entry name" value="HIV Type 1 Reverse Transcriptase, subunit A, domain 1"/>
    <property type="match status" value="1"/>
</dbReference>
<dbReference type="InterPro" id="IPR053134">
    <property type="entry name" value="RNA-dir_DNA_polymerase"/>
</dbReference>
<dbReference type="Proteomes" id="UP000321393">
    <property type="component" value="Unassembled WGS sequence"/>
</dbReference>